<reference evidence="5" key="1">
    <citation type="submission" date="2016-05" db="EMBL/GenBank/DDBJ databases">
        <authorList>
            <person name="Cock P.J.A."/>
            <person name="Cock P.J.A."/>
        </authorList>
    </citation>
    <scope>NUCLEOTIDE SEQUENCE</scope>
    <source>
        <strain evidence="5">PWN146_assembly</strain>
    </source>
</reference>
<name>A0A1C3HLB6_SERMA</name>
<dbReference type="PIRSF" id="PIRSF003073">
    <property type="entry name" value="DNAC_TnpB_IstB"/>
    <property type="match status" value="1"/>
</dbReference>
<protein>
    <submittedName>
        <fullName evidence="5">DNA replication protein DnaC</fullName>
    </submittedName>
</protein>
<dbReference type="GO" id="GO:0006260">
    <property type="term" value="P:DNA replication"/>
    <property type="evidence" value="ECO:0007669"/>
    <property type="project" value="TreeGrafter"/>
</dbReference>
<evidence type="ECO:0000256" key="3">
    <source>
        <dbReference type="ARBA" id="ARBA00022840"/>
    </source>
</evidence>
<dbReference type="PANTHER" id="PTHR30050">
    <property type="entry name" value="CHROMOSOMAL REPLICATION INITIATOR PROTEIN DNAA"/>
    <property type="match status" value="1"/>
</dbReference>
<organism evidence="5">
    <name type="scientific">Serratia marcescens</name>
    <dbReference type="NCBI Taxonomy" id="615"/>
    <lineage>
        <taxon>Bacteria</taxon>
        <taxon>Pseudomonadati</taxon>
        <taxon>Pseudomonadota</taxon>
        <taxon>Gammaproteobacteria</taxon>
        <taxon>Enterobacterales</taxon>
        <taxon>Yersiniaceae</taxon>
        <taxon>Serratia</taxon>
    </lineage>
</organism>
<evidence type="ECO:0000256" key="1">
    <source>
        <dbReference type="ARBA" id="ARBA00008059"/>
    </source>
</evidence>
<dbReference type="InterPro" id="IPR003593">
    <property type="entry name" value="AAA+_ATPase"/>
</dbReference>
<dbReference type="InterPro" id="IPR002611">
    <property type="entry name" value="IstB_ATP-bd"/>
</dbReference>
<dbReference type="InterPro" id="IPR027417">
    <property type="entry name" value="P-loop_NTPase"/>
</dbReference>
<dbReference type="NCBIfam" id="NF006616">
    <property type="entry name" value="PRK09183.1"/>
    <property type="match status" value="1"/>
</dbReference>
<dbReference type="InterPro" id="IPR028350">
    <property type="entry name" value="DNAC/IstB-like"/>
</dbReference>
<dbReference type="CDD" id="cd00009">
    <property type="entry name" value="AAA"/>
    <property type="match status" value="1"/>
</dbReference>
<keyword evidence="2" id="KW-0547">Nucleotide-binding</keyword>
<evidence type="ECO:0000259" key="4">
    <source>
        <dbReference type="SMART" id="SM00382"/>
    </source>
</evidence>
<dbReference type="FunFam" id="3.40.50.300:FF:000606">
    <property type="entry name" value="IS100 transposase orfB"/>
    <property type="match status" value="1"/>
</dbReference>
<dbReference type="SMART" id="SM00382">
    <property type="entry name" value="AAA"/>
    <property type="match status" value="1"/>
</dbReference>
<proteinExistence type="inferred from homology"/>
<feature type="domain" description="AAA+ ATPase" evidence="4">
    <location>
        <begin position="101"/>
        <end position="238"/>
    </location>
</feature>
<evidence type="ECO:0000313" key="5">
    <source>
        <dbReference type="EMBL" id="SAY45843.1"/>
    </source>
</evidence>
<gene>
    <name evidence="5" type="primary">dnaC</name>
    <name evidence="5" type="ORF">PWN146_04584</name>
</gene>
<comment type="similarity">
    <text evidence="1">Belongs to the IS21/IS1162 putative ATP-binding protein family.</text>
</comment>
<keyword evidence="3" id="KW-0067">ATP-binding</keyword>
<accession>A0A1C3HLB6</accession>
<dbReference type="SUPFAM" id="SSF52540">
    <property type="entry name" value="P-loop containing nucleoside triphosphate hydrolases"/>
    <property type="match status" value="1"/>
</dbReference>
<dbReference type="GO" id="GO:0005524">
    <property type="term" value="F:ATP binding"/>
    <property type="evidence" value="ECO:0007669"/>
    <property type="project" value="UniProtKB-KW"/>
</dbReference>
<dbReference type="Gene3D" id="3.40.50.300">
    <property type="entry name" value="P-loop containing nucleotide triphosphate hydrolases"/>
    <property type="match status" value="1"/>
</dbReference>
<dbReference type="PANTHER" id="PTHR30050:SF4">
    <property type="entry name" value="ATP-BINDING PROTEIN RV3427C IN INSERTION SEQUENCE-RELATED"/>
    <property type="match status" value="1"/>
</dbReference>
<evidence type="ECO:0000256" key="2">
    <source>
        <dbReference type="ARBA" id="ARBA00022741"/>
    </source>
</evidence>
<dbReference type="AlphaFoldDB" id="A0A1C3HLB6"/>
<dbReference type="InterPro" id="IPR047661">
    <property type="entry name" value="IstB"/>
</dbReference>
<dbReference type="Pfam" id="PF01695">
    <property type="entry name" value="IstB_IS21"/>
    <property type="match status" value="1"/>
</dbReference>
<sequence>MSTLQHQRIAELCEQFRLERIATEWPALAQKTIDDTASLGDFLEQLLKLEVDSRDERRRQTLLRLSGLPAVKTLEQFDFKFASGAPRAQIQELGGLAFVERQENIVLLGPSGVGKSHFAAALAYKCAMAGLSVRFITAADMMLQLVAAHRQGELKGYLSRIIHKPRLLVIDEIGYLPFGKEEANLFFQVVARRYESGSLVLTSNLPFTQWSGTFGDDETLTAAMLDRLLHHAHIVQISGQSYRLKDKLKSGQLKKQAQAEVSE</sequence>
<dbReference type="EMBL" id="LT575490">
    <property type="protein sequence ID" value="SAY45843.1"/>
    <property type="molecule type" value="Genomic_DNA"/>
</dbReference>
<dbReference type="NCBIfam" id="NF038214">
    <property type="entry name" value="IS21_help_AAA"/>
    <property type="match status" value="1"/>
</dbReference>